<dbReference type="PANTHER" id="PTHR23403:SF1">
    <property type="entry name" value="TREHALASE"/>
    <property type="match status" value="1"/>
</dbReference>
<name>A0ABU5CEW9_9BACI</name>
<sequence length="342" mass="39294">MSAWAVWKIYEETNDKKFLKEMYPKLMDYHRWWYANRDHDNNGVAEYGSMVSDANWKTDEEGKVIKDEQGQAVLDEEAVIEAAAWESGMDNATRFDKEGSGKSDVGVKVFENQRDGEVIGYSINQESVDLNSYLYAEKGFLKLMATELGKNEDKKKLNDDASKLKKYIQENMYDKDSGYFYDLQINEDGSKTKLLVNRGKGTEGWLPLWANIATDKQAKNVKNHMMDENKFNTYLPFPTASKDNEKFNPDTYWRGPVWLDQALFGVEALQNYGFDSEAMESIKKLFNHAEGLMGNGPIHENYNPLNGKGRSTKNFSWSAASYYLLYKNSMLSKHPTTQDAFK</sequence>
<dbReference type="SUPFAM" id="SSF48208">
    <property type="entry name" value="Six-hairpin glycosidases"/>
    <property type="match status" value="1"/>
</dbReference>
<keyword evidence="2" id="KW-0378">Hydrolase</keyword>
<evidence type="ECO:0000313" key="3">
    <source>
        <dbReference type="Proteomes" id="UP001228376"/>
    </source>
</evidence>
<dbReference type="InterPro" id="IPR012341">
    <property type="entry name" value="6hp_glycosidase-like_sf"/>
</dbReference>
<proteinExistence type="predicted"/>
<dbReference type="Proteomes" id="UP001228376">
    <property type="component" value="Unassembled WGS sequence"/>
</dbReference>
<evidence type="ECO:0000313" key="2">
    <source>
        <dbReference type="EMBL" id="MDY0404765.1"/>
    </source>
</evidence>
<feature type="domain" description="Mannosylglycerate hydrolase MGH1-like glycoside hydrolase" evidence="1">
    <location>
        <begin position="3"/>
        <end position="318"/>
    </location>
</feature>
<dbReference type="PANTHER" id="PTHR23403">
    <property type="entry name" value="TREHALASE"/>
    <property type="match status" value="1"/>
</dbReference>
<dbReference type="Pfam" id="PF22422">
    <property type="entry name" value="MGH1-like_GH"/>
    <property type="match status" value="1"/>
</dbReference>
<protein>
    <submittedName>
        <fullName evidence="2">Trehalase family glycosidase</fullName>
    </submittedName>
</protein>
<accession>A0ABU5CEW9</accession>
<dbReference type="EMBL" id="JAROCA020000001">
    <property type="protein sequence ID" value="MDY0404765.1"/>
    <property type="molecule type" value="Genomic_DNA"/>
</dbReference>
<gene>
    <name evidence="2" type="ORF">P5G51_004530</name>
</gene>
<dbReference type="InterPro" id="IPR001661">
    <property type="entry name" value="Glyco_hydro_37"/>
</dbReference>
<dbReference type="GO" id="GO:0016798">
    <property type="term" value="F:hydrolase activity, acting on glycosyl bonds"/>
    <property type="evidence" value="ECO:0007669"/>
    <property type="project" value="UniProtKB-KW"/>
</dbReference>
<dbReference type="InterPro" id="IPR008928">
    <property type="entry name" value="6-hairpin_glycosidase_sf"/>
</dbReference>
<reference evidence="2 3" key="1">
    <citation type="submission" date="2023-10" db="EMBL/GenBank/DDBJ databases">
        <title>179-bfca-hs.</title>
        <authorList>
            <person name="Miliotis G."/>
            <person name="Sengupta P."/>
            <person name="Hameed A."/>
            <person name="Chuvochina M."/>
            <person name="Mcdonagh F."/>
            <person name="Simpson A.C."/>
            <person name="Singh N.K."/>
            <person name="Rekha P.D."/>
            <person name="Raman K."/>
            <person name="Hugenholtz P."/>
            <person name="Venkateswaran K."/>
        </authorList>
    </citation>
    <scope>NUCLEOTIDE SEQUENCE [LARGE SCALE GENOMIC DNA]</scope>
    <source>
        <strain evidence="2 3">179-BFC-A-HS</strain>
    </source>
</reference>
<organism evidence="2 3">
    <name type="scientific">Tigheibacillus jepli</name>
    <dbReference type="NCBI Taxonomy" id="3035914"/>
    <lineage>
        <taxon>Bacteria</taxon>
        <taxon>Bacillati</taxon>
        <taxon>Bacillota</taxon>
        <taxon>Bacilli</taxon>
        <taxon>Bacillales</taxon>
        <taxon>Bacillaceae</taxon>
        <taxon>Tigheibacillus</taxon>
    </lineage>
</organism>
<comment type="caution">
    <text evidence="2">The sequence shown here is derived from an EMBL/GenBank/DDBJ whole genome shotgun (WGS) entry which is preliminary data.</text>
</comment>
<keyword evidence="2" id="KW-0326">Glycosidase</keyword>
<evidence type="ECO:0000259" key="1">
    <source>
        <dbReference type="Pfam" id="PF22422"/>
    </source>
</evidence>
<keyword evidence="3" id="KW-1185">Reference proteome</keyword>
<dbReference type="Gene3D" id="1.50.10.10">
    <property type="match status" value="1"/>
</dbReference>
<dbReference type="InterPro" id="IPR054491">
    <property type="entry name" value="MGH1-like_GH"/>
</dbReference>